<protein>
    <recommendedName>
        <fullName evidence="11">Xaa-Pro dipeptidase</fullName>
        <ecNumber evidence="10">3.4.13.9</ecNumber>
    </recommendedName>
    <alternativeName>
        <fullName evidence="14">Imidodipeptidase</fullName>
    </alternativeName>
    <alternativeName>
        <fullName evidence="12">Peptidase D</fullName>
    </alternativeName>
    <alternativeName>
        <fullName evidence="13">Proline dipeptidase</fullName>
    </alternativeName>
</protein>
<dbReference type="InterPro" id="IPR029149">
    <property type="entry name" value="Creatin/AminoP/Spt16_N"/>
</dbReference>
<dbReference type="SMART" id="SM01011">
    <property type="entry name" value="AMP_N"/>
    <property type="match status" value="1"/>
</dbReference>
<dbReference type="SUPFAM" id="SSF53092">
    <property type="entry name" value="Creatinase/prolidase N-terminal domain"/>
    <property type="match status" value="1"/>
</dbReference>
<feature type="domain" description="Aminopeptidase P N-terminal" evidence="17">
    <location>
        <begin position="9"/>
        <end position="153"/>
    </location>
</feature>
<evidence type="ECO:0000256" key="11">
    <source>
        <dbReference type="ARBA" id="ARBA00044141"/>
    </source>
</evidence>
<evidence type="ECO:0000256" key="6">
    <source>
        <dbReference type="ARBA" id="ARBA00022997"/>
    </source>
</evidence>
<keyword evidence="4" id="KW-0479">Metal-binding</keyword>
<dbReference type="GO" id="GO:0070006">
    <property type="term" value="F:metalloaminopeptidase activity"/>
    <property type="evidence" value="ECO:0007669"/>
    <property type="project" value="InterPro"/>
</dbReference>
<evidence type="ECO:0000259" key="17">
    <source>
        <dbReference type="SMART" id="SM01011"/>
    </source>
</evidence>
<dbReference type="Pfam" id="PF05195">
    <property type="entry name" value="AMP_N"/>
    <property type="match status" value="1"/>
</dbReference>
<evidence type="ECO:0000256" key="3">
    <source>
        <dbReference type="ARBA" id="ARBA00022670"/>
    </source>
</evidence>
<evidence type="ECO:0000313" key="18">
    <source>
        <dbReference type="EMBL" id="KAK9130013.1"/>
    </source>
</evidence>
<organism evidence="18 19">
    <name type="scientific">Stephania japonica</name>
    <dbReference type="NCBI Taxonomy" id="461633"/>
    <lineage>
        <taxon>Eukaryota</taxon>
        <taxon>Viridiplantae</taxon>
        <taxon>Streptophyta</taxon>
        <taxon>Embryophyta</taxon>
        <taxon>Tracheophyta</taxon>
        <taxon>Spermatophyta</taxon>
        <taxon>Magnoliopsida</taxon>
        <taxon>Ranunculales</taxon>
        <taxon>Menispermaceae</taxon>
        <taxon>Menispermoideae</taxon>
        <taxon>Cissampelideae</taxon>
        <taxon>Stephania</taxon>
    </lineage>
</organism>
<evidence type="ECO:0000256" key="12">
    <source>
        <dbReference type="ARBA" id="ARBA00044252"/>
    </source>
</evidence>
<accession>A0AAP0P483</accession>
<keyword evidence="7" id="KW-0482">Metalloprotease</keyword>
<evidence type="ECO:0000256" key="7">
    <source>
        <dbReference type="ARBA" id="ARBA00023049"/>
    </source>
</evidence>
<dbReference type="EMBL" id="JBBNAE010000004">
    <property type="protein sequence ID" value="KAK9130013.1"/>
    <property type="molecule type" value="Genomic_DNA"/>
</dbReference>
<evidence type="ECO:0000256" key="8">
    <source>
        <dbReference type="ARBA" id="ARBA00023211"/>
    </source>
</evidence>
<proteinExistence type="inferred from homology"/>
<dbReference type="PANTHER" id="PTHR48480:SF2">
    <property type="entry name" value="PEPTIDASE D"/>
    <property type="match status" value="1"/>
</dbReference>
<evidence type="ECO:0000256" key="13">
    <source>
        <dbReference type="ARBA" id="ARBA00044284"/>
    </source>
</evidence>
<dbReference type="SUPFAM" id="SSF55920">
    <property type="entry name" value="Creatinase/aminopeptidase"/>
    <property type="match status" value="1"/>
</dbReference>
<dbReference type="GO" id="GO:0030145">
    <property type="term" value="F:manganese ion binding"/>
    <property type="evidence" value="ECO:0007669"/>
    <property type="project" value="InterPro"/>
</dbReference>
<keyword evidence="3" id="KW-0645">Protease</keyword>
<evidence type="ECO:0000313" key="19">
    <source>
        <dbReference type="Proteomes" id="UP001417504"/>
    </source>
</evidence>
<comment type="subunit">
    <text evidence="2">Homodimer.</text>
</comment>
<dbReference type="InterPro" id="IPR007865">
    <property type="entry name" value="Aminopep_P_N"/>
</dbReference>
<sequence length="541" mass="59404">MASHGPPEIAMELHALSRAKLVHSFRQRLKASSLPLFGFVFLQGGEEHTRYCSDHVMLFRQESFFAYLFGVREPGFYGAIDVSTGKSILFAPKLSEDYAVWSGKIKPLSSFKERYMVSAVHYTDEIPGILKSQYRGPGKPLLYLLSGLNSDSNKYSIPASFEGNEAFEKDLTSLHPILTESRIFKSELELGLIKYANDISSAAHIEALFHRSAIIHYGHAAAPNDRTLVDGDMALMDMGAEYHFYASDVACSFPVNGKFSDDQSLVYNAVLKAHNAVLSEIKPGVSWIDMHKLAEKHILESLAKGGILVGEVDAMMDARLGAVFMPHGLGHFLGIDAHDPGGYPQGIERPTEPGLKALRTTRELKEGMLTEDWKLANLPKLVVLNMKSLKIDSKSLSELALELCVLTVSPGCYFNEILLNKATEDPTLSAFINNSAISRFMRFGGVRIESDVHVSSDGCENFTDLPRETWEIEVVMAGASWPLNNETILKYKKEKSSSTTALTPTTAEQNVSSTSEEAPPAVAPAQEMPASTSDATLTSID</sequence>
<evidence type="ECO:0000256" key="5">
    <source>
        <dbReference type="ARBA" id="ARBA00022801"/>
    </source>
</evidence>
<dbReference type="InterPro" id="IPR052433">
    <property type="entry name" value="X-Pro_dipept-like"/>
</dbReference>
<dbReference type="GO" id="GO:0102009">
    <property type="term" value="F:proline dipeptidase activity"/>
    <property type="evidence" value="ECO:0007669"/>
    <property type="project" value="UniProtKB-EC"/>
</dbReference>
<dbReference type="Gene3D" id="3.40.350.10">
    <property type="entry name" value="Creatinase/prolidase N-terminal domain"/>
    <property type="match status" value="1"/>
</dbReference>
<feature type="region of interest" description="Disordered" evidence="16">
    <location>
        <begin position="494"/>
        <end position="541"/>
    </location>
</feature>
<dbReference type="InterPro" id="IPR000994">
    <property type="entry name" value="Pept_M24"/>
</dbReference>
<keyword evidence="6" id="KW-0224">Dipeptidase</keyword>
<evidence type="ECO:0000256" key="1">
    <source>
        <dbReference type="ARBA" id="ARBA00001936"/>
    </source>
</evidence>
<dbReference type="Pfam" id="PF00557">
    <property type="entry name" value="Peptidase_M24"/>
    <property type="match status" value="1"/>
</dbReference>
<name>A0AAP0P483_9MAGN</name>
<evidence type="ECO:0000256" key="16">
    <source>
        <dbReference type="SAM" id="MobiDB-lite"/>
    </source>
</evidence>
<evidence type="ECO:0000256" key="15">
    <source>
        <dbReference type="ARBA" id="ARBA00048994"/>
    </source>
</evidence>
<evidence type="ECO:0000256" key="2">
    <source>
        <dbReference type="ARBA" id="ARBA00011738"/>
    </source>
</evidence>
<comment type="cofactor">
    <cofactor evidence="1">
        <name>Mn(2+)</name>
        <dbReference type="ChEBI" id="CHEBI:29035"/>
    </cofactor>
</comment>
<dbReference type="PANTHER" id="PTHR48480">
    <property type="match status" value="1"/>
</dbReference>
<dbReference type="InterPro" id="IPR036005">
    <property type="entry name" value="Creatinase/aminopeptidase-like"/>
</dbReference>
<feature type="compositionally biased region" description="Low complexity" evidence="16">
    <location>
        <begin position="516"/>
        <end position="530"/>
    </location>
</feature>
<comment type="caution">
    <text evidence="18">The sequence shown here is derived from an EMBL/GenBank/DDBJ whole genome shotgun (WGS) entry which is preliminary data.</text>
</comment>
<feature type="compositionally biased region" description="Polar residues" evidence="16">
    <location>
        <begin position="531"/>
        <end position="541"/>
    </location>
</feature>
<comment type="similarity">
    <text evidence="9">Belongs to the peptidase M24B family. Eukaryotic-type prolidase subfamily.</text>
</comment>
<dbReference type="EC" id="3.4.13.9" evidence="10"/>
<dbReference type="AlphaFoldDB" id="A0AAP0P483"/>
<evidence type="ECO:0000256" key="14">
    <source>
        <dbReference type="ARBA" id="ARBA00044351"/>
    </source>
</evidence>
<evidence type="ECO:0000256" key="9">
    <source>
        <dbReference type="ARBA" id="ARBA00043990"/>
    </source>
</evidence>
<evidence type="ECO:0000256" key="10">
    <source>
        <dbReference type="ARBA" id="ARBA00044051"/>
    </source>
</evidence>
<feature type="compositionally biased region" description="Low complexity" evidence="16">
    <location>
        <begin position="497"/>
        <end position="507"/>
    </location>
</feature>
<keyword evidence="5" id="KW-0378">Hydrolase</keyword>
<keyword evidence="8" id="KW-0464">Manganese</keyword>
<reference evidence="18 19" key="1">
    <citation type="submission" date="2024-01" db="EMBL/GenBank/DDBJ databases">
        <title>Genome assemblies of Stephania.</title>
        <authorList>
            <person name="Yang L."/>
        </authorList>
    </citation>
    <scope>NUCLEOTIDE SEQUENCE [LARGE SCALE GENOMIC DNA]</scope>
    <source>
        <strain evidence="18">QJT</strain>
        <tissue evidence="18">Leaf</tissue>
    </source>
</reference>
<gene>
    <name evidence="18" type="ORF">Sjap_010500</name>
</gene>
<evidence type="ECO:0000256" key="4">
    <source>
        <dbReference type="ARBA" id="ARBA00022723"/>
    </source>
</evidence>
<dbReference type="GO" id="GO:0006508">
    <property type="term" value="P:proteolysis"/>
    <property type="evidence" value="ECO:0007669"/>
    <property type="project" value="UniProtKB-KW"/>
</dbReference>
<dbReference type="Proteomes" id="UP001417504">
    <property type="component" value="Unassembled WGS sequence"/>
</dbReference>
<dbReference type="Gene3D" id="3.90.230.10">
    <property type="entry name" value="Creatinase/methionine aminopeptidase superfamily"/>
    <property type="match status" value="2"/>
</dbReference>
<keyword evidence="19" id="KW-1185">Reference proteome</keyword>
<comment type="catalytic activity">
    <reaction evidence="15">
        <text>Xaa-L-Pro dipeptide + H2O = an L-alpha-amino acid + L-proline</text>
        <dbReference type="Rhea" id="RHEA:76407"/>
        <dbReference type="ChEBI" id="CHEBI:15377"/>
        <dbReference type="ChEBI" id="CHEBI:59869"/>
        <dbReference type="ChEBI" id="CHEBI:60039"/>
        <dbReference type="ChEBI" id="CHEBI:195196"/>
        <dbReference type="EC" id="3.4.13.9"/>
    </reaction>
</comment>